<reference evidence="2 3" key="1">
    <citation type="submission" date="2015-07" db="EMBL/GenBank/DDBJ databases">
        <title>Draft genome sequences of 17 French Clostridium botulinum group III.</title>
        <authorList>
            <person name="Woudstra C."/>
            <person name="Le Marechal C."/>
            <person name="Souillard R."/>
            <person name="Bayon-Auboyer M.-H."/>
            <person name="Dessouter D."/>
            <person name="Fach P."/>
        </authorList>
    </citation>
    <scope>NUCLEOTIDE SEQUENCE [LARGE SCALE GENOMIC DNA]</scope>
    <source>
        <strain evidence="2 3">12LNRI-CD</strain>
    </source>
</reference>
<dbReference type="NCBIfam" id="TIGR02888">
    <property type="entry name" value="spore_YlmC_YmxH"/>
    <property type="match status" value="1"/>
</dbReference>
<dbReference type="PANTHER" id="PTHR40061:SF1">
    <property type="entry name" value="SPORULATION PROTEIN YLMC-RELATED"/>
    <property type="match status" value="1"/>
</dbReference>
<evidence type="ECO:0000259" key="1">
    <source>
        <dbReference type="Pfam" id="PF05239"/>
    </source>
</evidence>
<dbReference type="AlphaFoldDB" id="A0A9Q1ZFA2"/>
<evidence type="ECO:0000313" key="2">
    <source>
        <dbReference type="EMBL" id="KOA89746.1"/>
    </source>
</evidence>
<feature type="domain" description="PRC-barrel" evidence="1">
    <location>
        <begin position="5"/>
        <end position="79"/>
    </location>
</feature>
<evidence type="ECO:0000313" key="3">
    <source>
        <dbReference type="Proteomes" id="UP000037540"/>
    </source>
</evidence>
<protein>
    <recommendedName>
        <fullName evidence="1">PRC-barrel domain-containing protein</fullName>
    </recommendedName>
</protein>
<dbReference type="Proteomes" id="UP000037540">
    <property type="component" value="Unassembled WGS sequence"/>
</dbReference>
<dbReference type="InterPro" id="IPR011033">
    <property type="entry name" value="PRC_barrel-like_sf"/>
</dbReference>
<dbReference type="EMBL" id="LGVR01000009">
    <property type="protein sequence ID" value="KOA89746.1"/>
    <property type="molecule type" value="Genomic_DNA"/>
</dbReference>
<dbReference type="Gene3D" id="2.30.30.240">
    <property type="entry name" value="PRC-barrel domain"/>
    <property type="match status" value="1"/>
</dbReference>
<dbReference type="PANTHER" id="PTHR40061">
    <property type="entry name" value="SPORULATION PROTEIN YLMC-RELATED"/>
    <property type="match status" value="1"/>
</dbReference>
<comment type="caution">
    <text evidence="2">The sequence shown here is derived from an EMBL/GenBank/DDBJ whole genome shotgun (WGS) entry which is preliminary data.</text>
</comment>
<dbReference type="Pfam" id="PF05239">
    <property type="entry name" value="PRC"/>
    <property type="match status" value="1"/>
</dbReference>
<gene>
    <name evidence="2" type="ORF">ADU74_02770</name>
</gene>
<accession>A0A9Q1ZFA2</accession>
<dbReference type="InterPro" id="IPR014238">
    <property type="entry name" value="Spore_YlmC/YmxH"/>
</dbReference>
<dbReference type="OrthoDB" id="6024937at2"/>
<sequence>MPLCSINNLRMMEVIDVSTGSKLGYIKDFLIDCIEYKILSLIIPREKSSIFSKDENIEISWSKIIKIGVDVILVDIGEEILQEE</sequence>
<proteinExistence type="predicted"/>
<dbReference type="SUPFAM" id="SSF50346">
    <property type="entry name" value="PRC-barrel domain"/>
    <property type="match status" value="1"/>
</dbReference>
<dbReference type="InterPro" id="IPR027275">
    <property type="entry name" value="PRC-brl_dom"/>
</dbReference>
<name>A0A9Q1ZFA2_CLOBO</name>
<organism evidence="2 3">
    <name type="scientific">Clostridium botulinum</name>
    <dbReference type="NCBI Taxonomy" id="1491"/>
    <lineage>
        <taxon>Bacteria</taxon>
        <taxon>Bacillati</taxon>
        <taxon>Bacillota</taxon>
        <taxon>Clostridia</taxon>
        <taxon>Eubacteriales</taxon>
        <taxon>Clostridiaceae</taxon>
        <taxon>Clostridium</taxon>
    </lineage>
</organism>
<dbReference type="RefSeq" id="WP_013725720.1">
    <property type="nucleotide sequence ID" value="NZ_LGVO01000017.1"/>
</dbReference>